<proteinExistence type="predicted"/>
<dbReference type="Proteomes" id="UP000789375">
    <property type="component" value="Unassembled WGS sequence"/>
</dbReference>
<gene>
    <name evidence="1" type="ORF">FMOSSE_LOCUS7173</name>
</gene>
<keyword evidence="2" id="KW-1185">Reference proteome</keyword>
<dbReference type="AlphaFoldDB" id="A0A9N9FYR3"/>
<comment type="caution">
    <text evidence="1">The sequence shown here is derived from an EMBL/GenBank/DDBJ whole genome shotgun (WGS) entry which is preliminary data.</text>
</comment>
<reference evidence="1" key="1">
    <citation type="submission" date="2021-06" db="EMBL/GenBank/DDBJ databases">
        <authorList>
            <person name="Kallberg Y."/>
            <person name="Tangrot J."/>
            <person name="Rosling A."/>
        </authorList>
    </citation>
    <scope>NUCLEOTIDE SEQUENCE</scope>
    <source>
        <strain evidence="1">87-6 pot B 2015</strain>
    </source>
</reference>
<name>A0A9N9FYR3_FUNMO</name>
<organism evidence="1 2">
    <name type="scientific">Funneliformis mosseae</name>
    <name type="common">Endomycorrhizal fungus</name>
    <name type="synonym">Glomus mosseae</name>
    <dbReference type="NCBI Taxonomy" id="27381"/>
    <lineage>
        <taxon>Eukaryota</taxon>
        <taxon>Fungi</taxon>
        <taxon>Fungi incertae sedis</taxon>
        <taxon>Mucoromycota</taxon>
        <taxon>Glomeromycotina</taxon>
        <taxon>Glomeromycetes</taxon>
        <taxon>Glomerales</taxon>
        <taxon>Glomeraceae</taxon>
        <taxon>Funneliformis</taxon>
    </lineage>
</organism>
<accession>A0A9N9FYR3</accession>
<sequence>MCLEKELSKSQRESIIVAKKLDNTDSRISAVINYSISSFEYEELKHLVVSNKKPTVKPLLKYD</sequence>
<dbReference type="EMBL" id="CAJVPP010001624">
    <property type="protein sequence ID" value="CAG8565368.1"/>
    <property type="molecule type" value="Genomic_DNA"/>
</dbReference>
<evidence type="ECO:0000313" key="2">
    <source>
        <dbReference type="Proteomes" id="UP000789375"/>
    </source>
</evidence>
<protein>
    <submittedName>
        <fullName evidence="1">2474_t:CDS:1</fullName>
    </submittedName>
</protein>
<evidence type="ECO:0000313" key="1">
    <source>
        <dbReference type="EMBL" id="CAG8565368.1"/>
    </source>
</evidence>